<evidence type="ECO:0000256" key="13">
    <source>
        <dbReference type="ARBA" id="ARBA00023140"/>
    </source>
</evidence>
<sequence length="331" mass="38657">MAIPFSFTTSPGASIFDVFAEDSLRSSLKPAWNYLMKFATQKYPNYILKALKYSDEIYYVLLFVMEEYSLRNKSASMTEAFYELKRESTALPYSFMFRHAKMISLLSLVFIPYIQDKLEERYEISKEKILRGDLNVTDFDRFVNKWYPLFLTISKWLRMLNYMLYLFHYTGYQVPLLKLTSIQLKYKTNDADEGASQAKDERTFLRKMLTIPLDFVTSTITKMAPLLFYSLSFLETYYQQEPLSNKPGEGTIPPPQMPKVLSNSVRLPSSKKQCPLCHQPHQKPSTLPVSGFVFCHRCLHSYVQRHKCCPVTYRPCQVQNIIQLHTNASIN</sequence>
<dbReference type="SUPFAM" id="SSF57850">
    <property type="entry name" value="RING/U-box"/>
    <property type="match status" value="1"/>
</dbReference>
<dbReference type="InterPro" id="IPR017375">
    <property type="entry name" value="PEX12"/>
</dbReference>
<dbReference type="PANTHER" id="PTHR12888">
    <property type="entry name" value="PEROXISOME ASSEMBLY PROTEIN 12 PEROXIN-12"/>
    <property type="match status" value="1"/>
</dbReference>
<evidence type="ECO:0000256" key="5">
    <source>
        <dbReference type="ARBA" id="ARBA00022448"/>
    </source>
</evidence>
<accession>A0A7M5WSB5</accession>
<comment type="subcellular location">
    <subcellularLocation>
        <location evidence="1">Peroxisome membrane</location>
        <topology evidence="1">Multi-pass membrane protein</topology>
    </subcellularLocation>
</comment>
<keyword evidence="8" id="KW-0863">Zinc-finger</keyword>
<dbReference type="GO" id="GO:0008270">
    <property type="term" value="F:zinc ion binding"/>
    <property type="evidence" value="ECO:0007669"/>
    <property type="project" value="UniProtKB-KW"/>
</dbReference>
<evidence type="ECO:0000313" key="17">
    <source>
        <dbReference type="EnsemblMetazoa" id="CLYHEMP009590.1"/>
    </source>
</evidence>
<evidence type="ECO:0000256" key="11">
    <source>
        <dbReference type="ARBA" id="ARBA00022989"/>
    </source>
</evidence>
<evidence type="ECO:0000256" key="3">
    <source>
        <dbReference type="ARBA" id="ARBA00008704"/>
    </source>
</evidence>
<evidence type="ECO:0000256" key="15">
    <source>
        <dbReference type="PIRNR" id="PIRNR038074"/>
    </source>
</evidence>
<keyword evidence="6" id="KW-0812">Transmembrane</keyword>
<dbReference type="Proteomes" id="UP000594262">
    <property type="component" value="Unplaced"/>
</dbReference>
<protein>
    <recommendedName>
        <fullName evidence="4 15">Peroxisome assembly protein 12</fullName>
    </recommendedName>
    <alternativeName>
        <fullName evidence="14 15">Peroxin-12</fullName>
    </alternativeName>
</protein>
<comment type="pathway">
    <text evidence="2">Protein modification; protein ubiquitination.</text>
</comment>
<dbReference type="PANTHER" id="PTHR12888:SF0">
    <property type="entry name" value="PEROXISOME ASSEMBLY PROTEIN 12"/>
    <property type="match status" value="1"/>
</dbReference>
<dbReference type="InterPro" id="IPR013083">
    <property type="entry name" value="Znf_RING/FYVE/PHD"/>
</dbReference>
<evidence type="ECO:0000259" key="16">
    <source>
        <dbReference type="Pfam" id="PF04757"/>
    </source>
</evidence>
<comment type="similarity">
    <text evidence="3 15">Belongs to the pex2/pex10/pex12 family.</text>
</comment>
<dbReference type="GO" id="GO:1990429">
    <property type="term" value="C:peroxisomal importomer complex"/>
    <property type="evidence" value="ECO:0007669"/>
    <property type="project" value="TreeGrafter"/>
</dbReference>
<dbReference type="PIRSF" id="PIRSF038074">
    <property type="entry name" value="Peroxisome_assembly_p12"/>
    <property type="match status" value="1"/>
</dbReference>
<keyword evidence="11" id="KW-1133">Transmembrane helix</keyword>
<dbReference type="AlphaFoldDB" id="A0A7M5WSB5"/>
<evidence type="ECO:0000256" key="6">
    <source>
        <dbReference type="ARBA" id="ARBA00022692"/>
    </source>
</evidence>
<dbReference type="Pfam" id="PF04757">
    <property type="entry name" value="Pex2_Pex12"/>
    <property type="match status" value="1"/>
</dbReference>
<keyword evidence="9" id="KW-0862">Zinc</keyword>
<keyword evidence="5" id="KW-0813">Transport</keyword>
<dbReference type="GO" id="GO:0004842">
    <property type="term" value="F:ubiquitin-protein transferase activity"/>
    <property type="evidence" value="ECO:0007669"/>
    <property type="project" value="TreeGrafter"/>
</dbReference>
<keyword evidence="7" id="KW-0479">Metal-binding</keyword>
<dbReference type="Gene3D" id="3.30.40.10">
    <property type="entry name" value="Zinc/RING finger domain, C3HC4 (zinc finger)"/>
    <property type="match status" value="1"/>
</dbReference>
<keyword evidence="10" id="KW-0653">Protein transport</keyword>
<dbReference type="OrthoDB" id="107372at2759"/>
<comment type="function">
    <text evidence="15">Component of a retrotranslocation channel required for peroxisome organization by mediating export of the PEX5 receptor from peroxisomes to the cytosol, thereby promoting PEX5 recycling.</text>
</comment>
<proteinExistence type="inferred from homology"/>
<organism evidence="17 18">
    <name type="scientific">Clytia hemisphaerica</name>
    <dbReference type="NCBI Taxonomy" id="252671"/>
    <lineage>
        <taxon>Eukaryota</taxon>
        <taxon>Metazoa</taxon>
        <taxon>Cnidaria</taxon>
        <taxon>Hydrozoa</taxon>
        <taxon>Hydroidolina</taxon>
        <taxon>Leptothecata</taxon>
        <taxon>Obeliida</taxon>
        <taxon>Clytiidae</taxon>
        <taxon>Clytia</taxon>
    </lineage>
</organism>
<reference evidence="17" key="1">
    <citation type="submission" date="2021-01" db="UniProtKB">
        <authorList>
            <consortium name="EnsemblMetazoa"/>
        </authorList>
    </citation>
    <scope>IDENTIFICATION</scope>
</reference>
<dbReference type="GO" id="GO:0016558">
    <property type="term" value="P:protein import into peroxisome matrix"/>
    <property type="evidence" value="ECO:0007669"/>
    <property type="project" value="UniProtKB-UniRule"/>
</dbReference>
<keyword evidence="12 15" id="KW-0472">Membrane</keyword>
<name>A0A7M5WSB5_9CNID</name>
<keyword evidence="18" id="KW-1185">Reference proteome</keyword>
<evidence type="ECO:0000256" key="4">
    <source>
        <dbReference type="ARBA" id="ARBA00018980"/>
    </source>
</evidence>
<evidence type="ECO:0000256" key="10">
    <source>
        <dbReference type="ARBA" id="ARBA00022927"/>
    </source>
</evidence>
<evidence type="ECO:0000256" key="9">
    <source>
        <dbReference type="ARBA" id="ARBA00022833"/>
    </source>
</evidence>
<dbReference type="GO" id="GO:0006513">
    <property type="term" value="P:protein monoubiquitination"/>
    <property type="evidence" value="ECO:0007669"/>
    <property type="project" value="TreeGrafter"/>
</dbReference>
<dbReference type="GeneID" id="136819045"/>
<dbReference type="RefSeq" id="XP_066931311.1">
    <property type="nucleotide sequence ID" value="XM_067075210.1"/>
</dbReference>
<dbReference type="InterPro" id="IPR006845">
    <property type="entry name" value="Pex_N"/>
</dbReference>
<evidence type="ECO:0000256" key="12">
    <source>
        <dbReference type="ARBA" id="ARBA00023136"/>
    </source>
</evidence>
<evidence type="ECO:0000313" key="18">
    <source>
        <dbReference type="Proteomes" id="UP000594262"/>
    </source>
</evidence>
<dbReference type="EnsemblMetazoa" id="CLYHEMT009590.1">
    <property type="protein sequence ID" value="CLYHEMP009590.1"/>
    <property type="gene ID" value="CLYHEMG009590"/>
</dbReference>
<evidence type="ECO:0000256" key="8">
    <source>
        <dbReference type="ARBA" id="ARBA00022771"/>
    </source>
</evidence>
<evidence type="ECO:0000256" key="2">
    <source>
        <dbReference type="ARBA" id="ARBA00004906"/>
    </source>
</evidence>
<keyword evidence="13 15" id="KW-0576">Peroxisome</keyword>
<evidence type="ECO:0000256" key="7">
    <source>
        <dbReference type="ARBA" id="ARBA00022723"/>
    </source>
</evidence>
<evidence type="ECO:0000256" key="14">
    <source>
        <dbReference type="ARBA" id="ARBA00029692"/>
    </source>
</evidence>
<evidence type="ECO:0000256" key="1">
    <source>
        <dbReference type="ARBA" id="ARBA00004585"/>
    </source>
</evidence>
<dbReference type="CDD" id="cd16451">
    <property type="entry name" value="mRING_PEX12"/>
    <property type="match status" value="1"/>
</dbReference>
<feature type="domain" description="Pex N-terminal" evidence="16">
    <location>
        <begin position="22"/>
        <end position="239"/>
    </location>
</feature>
<dbReference type="GO" id="GO:0005778">
    <property type="term" value="C:peroxisomal membrane"/>
    <property type="evidence" value="ECO:0007669"/>
    <property type="project" value="UniProtKB-SubCell"/>
</dbReference>